<evidence type="ECO:0000313" key="6">
    <source>
        <dbReference type="Proteomes" id="UP000316416"/>
    </source>
</evidence>
<gene>
    <name evidence="5" type="ORF">FM038_011615</name>
</gene>
<name>A0ABX6V5V7_9GAMM</name>
<evidence type="ECO:0000256" key="2">
    <source>
        <dbReference type="ARBA" id="ARBA00022505"/>
    </source>
</evidence>
<dbReference type="Pfam" id="PF20256">
    <property type="entry name" value="MoCoBD_2"/>
    <property type="match status" value="2"/>
</dbReference>
<dbReference type="InterPro" id="IPR036856">
    <property type="entry name" value="Ald_Oxase/Xan_DH_a/b_sf"/>
</dbReference>
<dbReference type="InterPro" id="IPR008274">
    <property type="entry name" value="AldOxase/xan_DH_MoCoBD1"/>
</dbReference>
<keyword evidence="3" id="KW-0560">Oxidoreductase</keyword>
<dbReference type="EMBL" id="CP045503">
    <property type="protein sequence ID" value="QPG58028.1"/>
    <property type="molecule type" value="Genomic_DNA"/>
</dbReference>
<dbReference type="Pfam" id="PF01315">
    <property type="entry name" value="Ald_Xan_dh_C"/>
    <property type="match status" value="1"/>
</dbReference>
<protein>
    <submittedName>
        <fullName evidence="5">Xanthine dehydrogenase family protein molybdopterin-binding subunit</fullName>
    </submittedName>
</protein>
<sequence>MVTVNTQFKQAEACGVAEYVADRHFEGQLEGRFYRSSCSRGVIDDVQLPTFPPGYHLFSASDVPGKNELPIVENDWPAFADKEVRYIGQVVYLLVGPDPEVLEDLIKQIKITYISSTPAFTISQSQAMKDGPICGSDNQFDHHELIKGDIDKGFAEAVTIIEDSCSTSYQEHLYLETQGVIGYPKEGKIVIEGSMQCPWYVHHCMSHVLGHDKVRAIQCTTGGGFGGKEDFPDVLAGPLAVAVEHLQLPIRLIFNRTEDIAFTSKRHPVEFNYRTGVDKDGKIVAMDLKLDINSGGYFSLSGIVLQRSLTTCTNVYDIPNVRVSGTAWATNTVPNGAFRGFGAPQTCFAIETHLSHVAKETGQDPAAFKQAHFLTSQSKTLTGAEIYGDMVLDQMMTRADELSDYHEKVKSYAAQVQMSDDKFGKRRGIGLAVFQHGCGFAGDLEDILVKAKVAIVKDPQGNVEILASNTDIGQGLSLTFCKIVAETLDIPLDRVHQARPDTDKVPDSGPTVASRSILIVGYLLENAAKELKENWIEGVEQRFEQVYKKPDYHHWDQQTYQGNAYQATSYGINVVEIELDLVTCQSEILGLWAVYDVGHAIDALVFQGQIDGGLVQAIGYGSSEKLELNEQGTFAQKSMADYVIPTSLDVPKIVSSLVENPYEFGPQGAKGGGELTHNGGAAAYVAAVESAIGVNISSIPVTPELISELLYGCENGDESGGKNED</sequence>
<comment type="similarity">
    <text evidence="1">Belongs to the xanthine dehydrogenase family.</text>
</comment>
<dbReference type="Gene3D" id="3.90.1170.50">
    <property type="entry name" value="Aldehyde oxidase/xanthine dehydrogenase, a/b hammerhead"/>
    <property type="match status" value="1"/>
</dbReference>
<evidence type="ECO:0000313" key="5">
    <source>
        <dbReference type="EMBL" id="QPG58028.1"/>
    </source>
</evidence>
<dbReference type="InterPro" id="IPR046867">
    <property type="entry name" value="AldOxase/xan_DH_MoCoBD2"/>
</dbReference>
<dbReference type="SUPFAM" id="SSF54665">
    <property type="entry name" value="CO dehydrogenase molybdoprotein N-domain-like"/>
    <property type="match status" value="1"/>
</dbReference>
<reference evidence="5" key="1">
    <citation type="submission" date="2021-07" db="EMBL/GenBank/DDBJ databases">
        <title>Shewanella sp. YLB-07 whole genome sequence.</title>
        <authorList>
            <person name="Yu L."/>
        </authorList>
    </citation>
    <scope>NUCLEOTIDE SEQUENCE</scope>
    <source>
        <strain evidence="5">YLB-08</strain>
    </source>
</reference>
<keyword evidence="6" id="KW-1185">Reference proteome</keyword>
<dbReference type="RefSeq" id="WP_142871132.1">
    <property type="nucleotide sequence ID" value="NZ_CP045503.2"/>
</dbReference>
<evidence type="ECO:0000259" key="4">
    <source>
        <dbReference type="SMART" id="SM01008"/>
    </source>
</evidence>
<dbReference type="PANTHER" id="PTHR11908">
    <property type="entry name" value="XANTHINE DEHYDROGENASE"/>
    <property type="match status" value="1"/>
</dbReference>
<feature type="domain" description="Aldehyde oxidase/xanthine dehydrogenase a/b hammerhead" evidence="4">
    <location>
        <begin position="14"/>
        <end position="117"/>
    </location>
</feature>
<keyword evidence="2" id="KW-0500">Molybdenum</keyword>
<evidence type="ECO:0000256" key="3">
    <source>
        <dbReference type="ARBA" id="ARBA00023002"/>
    </source>
</evidence>
<proteinExistence type="inferred from homology"/>
<dbReference type="Proteomes" id="UP000316416">
    <property type="component" value="Chromosome"/>
</dbReference>
<organism evidence="5 6">
    <name type="scientific">Shewanella eurypsychrophilus</name>
    <dbReference type="NCBI Taxonomy" id="2593656"/>
    <lineage>
        <taxon>Bacteria</taxon>
        <taxon>Pseudomonadati</taxon>
        <taxon>Pseudomonadota</taxon>
        <taxon>Gammaproteobacteria</taxon>
        <taxon>Alteromonadales</taxon>
        <taxon>Shewanellaceae</taxon>
        <taxon>Shewanella</taxon>
    </lineage>
</organism>
<evidence type="ECO:0000256" key="1">
    <source>
        <dbReference type="ARBA" id="ARBA00006849"/>
    </source>
</evidence>
<dbReference type="InterPro" id="IPR000674">
    <property type="entry name" value="Ald_Oxase/Xan_DH_a/b"/>
</dbReference>
<dbReference type="InterPro" id="IPR016208">
    <property type="entry name" value="Ald_Oxase/xanthine_DH-like"/>
</dbReference>
<dbReference type="InterPro" id="IPR037165">
    <property type="entry name" value="AldOxase/xan_DH_Mopterin-bd_sf"/>
</dbReference>
<dbReference type="PANTHER" id="PTHR11908:SF132">
    <property type="entry name" value="ALDEHYDE OXIDASE 1-RELATED"/>
    <property type="match status" value="1"/>
</dbReference>
<accession>A0ABX6V5V7</accession>
<dbReference type="Pfam" id="PF02738">
    <property type="entry name" value="MoCoBD_1"/>
    <property type="match status" value="1"/>
</dbReference>
<dbReference type="Gene3D" id="3.30.365.10">
    <property type="entry name" value="Aldehyde oxidase/xanthine dehydrogenase, molybdopterin binding domain"/>
    <property type="match status" value="4"/>
</dbReference>
<dbReference type="SMART" id="SM01008">
    <property type="entry name" value="Ald_Xan_dh_C"/>
    <property type="match status" value="1"/>
</dbReference>
<dbReference type="SUPFAM" id="SSF56003">
    <property type="entry name" value="Molybdenum cofactor-binding domain"/>
    <property type="match status" value="1"/>
</dbReference>